<evidence type="ECO:0000313" key="1">
    <source>
        <dbReference type="EMBL" id="KAH0754688.1"/>
    </source>
</evidence>
<organism evidence="1 2">
    <name type="scientific">Solanum tuberosum</name>
    <name type="common">Potato</name>
    <dbReference type="NCBI Taxonomy" id="4113"/>
    <lineage>
        <taxon>Eukaryota</taxon>
        <taxon>Viridiplantae</taxon>
        <taxon>Streptophyta</taxon>
        <taxon>Embryophyta</taxon>
        <taxon>Tracheophyta</taxon>
        <taxon>Spermatophyta</taxon>
        <taxon>Magnoliopsida</taxon>
        <taxon>eudicotyledons</taxon>
        <taxon>Gunneridae</taxon>
        <taxon>Pentapetalae</taxon>
        <taxon>asterids</taxon>
        <taxon>lamiids</taxon>
        <taxon>Solanales</taxon>
        <taxon>Solanaceae</taxon>
        <taxon>Solanoideae</taxon>
        <taxon>Solaneae</taxon>
        <taxon>Solanum</taxon>
    </lineage>
</organism>
<protein>
    <submittedName>
        <fullName evidence="1">Uncharacterized protein</fullName>
    </submittedName>
</protein>
<gene>
    <name evidence="1" type="ORF">KY290_024958</name>
</gene>
<proteinExistence type="predicted"/>
<evidence type="ECO:0000313" key="2">
    <source>
        <dbReference type="Proteomes" id="UP000826656"/>
    </source>
</evidence>
<accession>A0ABQ7UU71</accession>
<reference evidence="1 2" key="1">
    <citation type="journal article" date="2021" name="bioRxiv">
        <title>Chromosome-scale and haplotype-resolved genome assembly of a tetraploid potato cultivar.</title>
        <authorList>
            <person name="Sun H."/>
            <person name="Jiao W.-B."/>
            <person name="Krause K."/>
            <person name="Campoy J.A."/>
            <person name="Goel M."/>
            <person name="Folz-Donahue K."/>
            <person name="Kukat C."/>
            <person name="Huettel B."/>
            <person name="Schneeberger K."/>
        </authorList>
    </citation>
    <scope>NUCLEOTIDE SEQUENCE [LARGE SCALE GENOMIC DNA]</scope>
    <source>
        <strain evidence="1">SolTubOtavaFocal</strain>
        <tissue evidence="1">Leaves</tissue>
    </source>
</reference>
<sequence>MTFCKIEDQVYNHMKHNMLIKSLMILPLVSSSLGTRLLILLGTCSPLTRVPLYEKEVREFYTNLNVLERSVVTSTVNGVELVFDSVRPGEIFHIPTVGLSKYVWTGDVNCLLTSKFSQSRVTPKDRKVLKGDMSPFHKLMFELVHKSILPRAFGNLLTTMFRAFDVPLGEGRALVSCDMITRPVLATCRLLNEGNQAPAVPPHVLGPVATLLNDFHADREQNEALCAELEVSRDALAVSQGEVARLKDQLAE</sequence>
<keyword evidence="2" id="KW-1185">Reference proteome</keyword>
<name>A0ABQ7UU71_SOLTU</name>
<dbReference type="Proteomes" id="UP000826656">
    <property type="component" value="Unassembled WGS sequence"/>
</dbReference>
<dbReference type="EMBL" id="JAIVGD010000018">
    <property type="protein sequence ID" value="KAH0754688.1"/>
    <property type="molecule type" value="Genomic_DNA"/>
</dbReference>
<comment type="caution">
    <text evidence="1">The sequence shown here is derived from an EMBL/GenBank/DDBJ whole genome shotgun (WGS) entry which is preliminary data.</text>
</comment>